<accession>A0A650CJ02</accession>
<dbReference type="PROSITE" id="PS51918">
    <property type="entry name" value="RADICAL_SAM"/>
    <property type="match status" value="1"/>
</dbReference>
<dbReference type="GO" id="GO:0046872">
    <property type="term" value="F:metal ion binding"/>
    <property type="evidence" value="ECO:0007669"/>
    <property type="project" value="UniProtKB-KW"/>
</dbReference>
<dbReference type="PANTHER" id="PTHR11228">
    <property type="entry name" value="RADICAL SAM DOMAIN PROTEIN"/>
    <property type="match status" value="1"/>
</dbReference>
<keyword evidence="4" id="KW-0411">Iron-sulfur</keyword>
<keyword evidence="1" id="KW-0949">S-adenosyl-L-methionine</keyword>
<dbReference type="Proteomes" id="UP000427373">
    <property type="component" value="Chromosome"/>
</dbReference>
<evidence type="ECO:0000313" key="6">
    <source>
        <dbReference type="EMBL" id="QGR17800.1"/>
    </source>
</evidence>
<evidence type="ECO:0000256" key="1">
    <source>
        <dbReference type="ARBA" id="ARBA00022691"/>
    </source>
</evidence>
<dbReference type="GO" id="GO:0051536">
    <property type="term" value="F:iron-sulfur cluster binding"/>
    <property type="evidence" value="ECO:0007669"/>
    <property type="project" value="UniProtKB-KW"/>
</dbReference>
<protein>
    <submittedName>
        <fullName evidence="6">Radical SAM protein</fullName>
    </submittedName>
</protein>
<dbReference type="SFLD" id="SFLDS00029">
    <property type="entry name" value="Radical_SAM"/>
    <property type="match status" value="1"/>
</dbReference>
<proteinExistence type="predicted"/>
<dbReference type="CDD" id="cd01335">
    <property type="entry name" value="Radical_SAM"/>
    <property type="match status" value="1"/>
</dbReference>
<dbReference type="InterPro" id="IPR058240">
    <property type="entry name" value="rSAM_sf"/>
</dbReference>
<dbReference type="AlphaFoldDB" id="A0A650CJ02"/>
<dbReference type="Gene3D" id="3.20.20.70">
    <property type="entry name" value="Aldolase class I"/>
    <property type="match status" value="1"/>
</dbReference>
<dbReference type="SUPFAM" id="SSF102114">
    <property type="entry name" value="Radical SAM enzymes"/>
    <property type="match status" value="1"/>
</dbReference>
<evidence type="ECO:0000256" key="2">
    <source>
        <dbReference type="ARBA" id="ARBA00022723"/>
    </source>
</evidence>
<dbReference type="InterPro" id="IPR050377">
    <property type="entry name" value="Radical_SAM_PqqE_MftC-like"/>
</dbReference>
<organism evidence="6 7">
    <name type="scientific">Sulfurisphaera ohwakuensis</name>
    <dbReference type="NCBI Taxonomy" id="69656"/>
    <lineage>
        <taxon>Archaea</taxon>
        <taxon>Thermoproteota</taxon>
        <taxon>Thermoprotei</taxon>
        <taxon>Sulfolobales</taxon>
        <taxon>Sulfolobaceae</taxon>
        <taxon>Sulfurisphaera</taxon>
    </lineage>
</organism>
<keyword evidence="3" id="KW-0408">Iron</keyword>
<keyword evidence="2" id="KW-0479">Metal-binding</keyword>
<dbReference type="GO" id="GO:0003824">
    <property type="term" value="F:catalytic activity"/>
    <property type="evidence" value="ECO:0007669"/>
    <property type="project" value="InterPro"/>
</dbReference>
<evidence type="ECO:0000259" key="5">
    <source>
        <dbReference type="PROSITE" id="PS51918"/>
    </source>
</evidence>
<dbReference type="InterPro" id="IPR006638">
    <property type="entry name" value="Elp3/MiaA/NifB-like_rSAM"/>
</dbReference>
<dbReference type="KEGG" id="soh:D1869_11890"/>
<keyword evidence="7" id="KW-1185">Reference proteome</keyword>
<name>A0A650CJ02_SULOH</name>
<gene>
    <name evidence="6" type="ORF">D1869_11890</name>
</gene>
<dbReference type="InterPro" id="IPR007197">
    <property type="entry name" value="rSAM"/>
</dbReference>
<feature type="domain" description="Radical SAM core" evidence="5">
    <location>
        <begin position="34"/>
        <end position="261"/>
    </location>
</feature>
<dbReference type="SFLD" id="SFLDG01110">
    <property type="entry name" value="Uncharacterised_Radical_SAM_Su"/>
    <property type="match status" value="1"/>
</dbReference>
<dbReference type="Pfam" id="PF04055">
    <property type="entry name" value="Radical_SAM"/>
    <property type="match status" value="1"/>
</dbReference>
<sequence>MRNKFLNPYFYSVKLERVKEPIPLIGHIAFGIIDRGTNVLQVRPFSNCPMSCIFCSVDAGPNSRSRVTEYIVDADHLINWVNYIVDRKIHQVSILIDGVGEPILHPDIVKIVKGIKENRKVFEVAIETHGLPLNERLIKGLANAGLDRINLSLDSLDENKAKYLSGHKGYSVSKILKMIDLALNEGLKIMLTPVWIKGMNDEDIINLVKFGKEKGLSFGIQKYVAHPRGRKVAKEVSWKEFKEFLSKIGEMLDVNLFLSPSQFKVFPDVRLGPVMDVGEKVVGEVVLDGWMKNEVIITARGRVITVVGVSDVPKGISLKVKISRNKDEIYLARLS</sequence>
<evidence type="ECO:0000256" key="4">
    <source>
        <dbReference type="ARBA" id="ARBA00023014"/>
    </source>
</evidence>
<dbReference type="InterPro" id="IPR013785">
    <property type="entry name" value="Aldolase_TIM"/>
</dbReference>
<dbReference type="PANTHER" id="PTHR11228:SF35">
    <property type="entry name" value="MOLYBDENUM COFACTOR BIOSYNTHESIS PROTEIN A-RELATED"/>
    <property type="match status" value="1"/>
</dbReference>
<evidence type="ECO:0000256" key="3">
    <source>
        <dbReference type="ARBA" id="ARBA00023004"/>
    </source>
</evidence>
<evidence type="ECO:0000313" key="7">
    <source>
        <dbReference type="Proteomes" id="UP000427373"/>
    </source>
</evidence>
<dbReference type="EMBL" id="CP045484">
    <property type="protein sequence ID" value="QGR17800.1"/>
    <property type="molecule type" value="Genomic_DNA"/>
</dbReference>
<dbReference type="SFLD" id="SFLDG01067">
    <property type="entry name" value="SPASM/twitch_domain_containing"/>
    <property type="match status" value="1"/>
</dbReference>
<reference evidence="6 7" key="1">
    <citation type="submission" date="2019-10" db="EMBL/GenBank/DDBJ databases">
        <title>Genome Sequences from Six Type Strain Members of the Archaeal Family Sulfolobaceae: Acidianus ambivalens, Acidianus infernus, Metallosphaera prunae, Stygiolobus azoricus, Sulfolobus metallicus, and Sulfurisphaera ohwakuensis.</title>
        <authorList>
            <person name="Counts J.A."/>
            <person name="Kelly R.M."/>
        </authorList>
    </citation>
    <scope>NUCLEOTIDE SEQUENCE [LARGE SCALE GENOMIC DNA]</scope>
    <source>
        <strain evidence="6 7">TA-1</strain>
    </source>
</reference>
<dbReference type="SMART" id="SM00729">
    <property type="entry name" value="Elp3"/>
    <property type="match status" value="1"/>
</dbReference>
<dbReference type="InterPro" id="IPR040088">
    <property type="entry name" value="MJ0103-like"/>
</dbReference>